<comment type="caution">
    <text evidence="2">The sequence shown here is derived from an EMBL/GenBank/DDBJ whole genome shotgun (WGS) entry which is preliminary data.</text>
</comment>
<protein>
    <submittedName>
        <fullName evidence="2">Uncharacterized protein</fullName>
    </submittedName>
</protein>
<name>A0A2M7TJU6_9BACT</name>
<feature type="transmembrane region" description="Helical" evidence="1">
    <location>
        <begin position="93"/>
        <end position="116"/>
    </location>
</feature>
<dbReference type="AlphaFoldDB" id="A0A2M7TJU6"/>
<feature type="transmembrane region" description="Helical" evidence="1">
    <location>
        <begin position="69"/>
        <end position="87"/>
    </location>
</feature>
<organism evidence="2 3">
    <name type="scientific">Candidatus Woesebacteria bacterium CG_4_10_14_0_2_um_filter_39_14</name>
    <dbReference type="NCBI Taxonomy" id="1975054"/>
    <lineage>
        <taxon>Bacteria</taxon>
        <taxon>Candidatus Woeseibacteriota</taxon>
    </lineage>
</organism>
<sequence>MILASHIIVSGLLGATTQNYFLAAAIGLVSHYILDAIPHWDFYLSPEFNVKVETEDGSFIKEKLFWKEVGKIAIDILIGLGLLFVFLKTSSYINITAVFISVFFGVLPDPLQLLYLMTKWRFIKWNFDFQEFVHHS</sequence>
<dbReference type="Proteomes" id="UP000229753">
    <property type="component" value="Unassembled WGS sequence"/>
</dbReference>
<keyword evidence="1" id="KW-0812">Transmembrane</keyword>
<gene>
    <name evidence="2" type="ORF">COY29_05815</name>
</gene>
<keyword evidence="1" id="KW-1133">Transmembrane helix</keyword>
<feature type="non-terminal residue" evidence="2">
    <location>
        <position position="136"/>
    </location>
</feature>
<evidence type="ECO:0000313" key="3">
    <source>
        <dbReference type="Proteomes" id="UP000229753"/>
    </source>
</evidence>
<keyword evidence="1" id="KW-0472">Membrane</keyword>
<accession>A0A2M7TJU6</accession>
<reference evidence="3" key="1">
    <citation type="submission" date="2017-09" db="EMBL/GenBank/DDBJ databases">
        <title>Depth-based differentiation of microbial function through sediment-hosted aquifers and enrichment of novel symbionts in the deep terrestrial subsurface.</title>
        <authorList>
            <person name="Probst A.J."/>
            <person name="Ladd B."/>
            <person name="Jarett J.K."/>
            <person name="Geller-Mcgrath D.E."/>
            <person name="Sieber C.M.K."/>
            <person name="Emerson J.B."/>
            <person name="Anantharaman K."/>
            <person name="Thomas B.C."/>
            <person name="Malmstrom R."/>
            <person name="Stieglmeier M."/>
            <person name="Klingl A."/>
            <person name="Woyke T."/>
            <person name="Ryan C.M."/>
            <person name="Banfield J.F."/>
        </authorList>
    </citation>
    <scope>NUCLEOTIDE SEQUENCE [LARGE SCALE GENOMIC DNA]</scope>
</reference>
<dbReference type="EMBL" id="PFNO01000198">
    <property type="protein sequence ID" value="PIZ46942.1"/>
    <property type="molecule type" value="Genomic_DNA"/>
</dbReference>
<evidence type="ECO:0000256" key="1">
    <source>
        <dbReference type="SAM" id="Phobius"/>
    </source>
</evidence>
<evidence type="ECO:0000313" key="2">
    <source>
        <dbReference type="EMBL" id="PIZ46942.1"/>
    </source>
</evidence>
<proteinExistence type="predicted"/>